<gene>
    <name evidence="1" type="ORF">BN1708_018137</name>
</gene>
<dbReference type="AlphaFoldDB" id="A0A0G4LT29"/>
<protein>
    <submittedName>
        <fullName evidence="1">Uncharacterized protein</fullName>
    </submittedName>
</protein>
<dbReference type="Pfam" id="PF20175">
    <property type="entry name" value="Tra1_central"/>
    <property type="match status" value="1"/>
</dbReference>
<dbReference type="STRING" id="100787.A0A0G4LT29"/>
<proteinExistence type="predicted"/>
<sequence>MSFLAYLLRQYSQQLQDFLPTLPEIVVRLLKDCPREKSSTRKELLVAIRHIINFNFRKIFLSKIDELLDEKTLIGDGLTNDRNAAWAIAPRRVLADEGQNAQQMTSIFHFLVRHPELFYDSRDKYAMLIITSLRKVAAPATASNESKKLALNMMWLIWLWEQRRVEGKGDALARSQSQSPNSK</sequence>
<dbReference type="InterPro" id="IPR046807">
    <property type="entry name" value="Tra1_central"/>
</dbReference>
<evidence type="ECO:0000313" key="1">
    <source>
        <dbReference type="EMBL" id="CRK25099.1"/>
    </source>
</evidence>
<feature type="non-terminal residue" evidence="1">
    <location>
        <position position="183"/>
    </location>
</feature>
<dbReference type="EMBL" id="CVQH01018358">
    <property type="protein sequence ID" value="CRK25099.1"/>
    <property type="molecule type" value="Genomic_DNA"/>
</dbReference>
<accession>A0A0G4LT29</accession>
<dbReference type="Proteomes" id="UP000044602">
    <property type="component" value="Unassembled WGS sequence"/>
</dbReference>
<keyword evidence="2" id="KW-1185">Reference proteome</keyword>
<reference evidence="1 2" key="1">
    <citation type="submission" date="2015-05" db="EMBL/GenBank/DDBJ databases">
        <authorList>
            <person name="Wang D.B."/>
            <person name="Wang M."/>
        </authorList>
    </citation>
    <scope>NUCLEOTIDE SEQUENCE [LARGE SCALE GENOMIC DNA]</scope>
    <source>
        <strain evidence="1">VL1</strain>
    </source>
</reference>
<name>A0A0G4LT29_VERLO</name>
<organism evidence="1 2">
    <name type="scientific">Verticillium longisporum</name>
    <name type="common">Verticillium dahliae var. longisporum</name>
    <dbReference type="NCBI Taxonomy" id="100787"/>
    <lineage>
        <taxon>Eukaryota</taxon>
        <taxon>Fungi</taxon>
        <taxon>Dikarya</taxon>
        <taxon>Ascomycota</taxon>
        <taxon>Pezizomycotina</taxon>
        <taxon>Sordariomycetes</taxon>
        <taxon>Hypocreomycetidae</taxon>
        <taxon>Glomerellales</taxon>
        <taxon>Plectosphaerellaceae</taxon>
        <taxon>Verticillium</taxon>
    </lineage>
</organism>
<evidence type="ECO:0000313" key="2">
    <source>
        <dbReference type="Proteomes" id="UP000044602"/>
    </source>
</evidence>